<dbReference type="AlphaFoldDB" id="A0A915L8B9"/>
<evidence type="ECO:0000313" key="1">
    <source>
        <dbReference type="Proteomes" id="UP000887565"/>
    </source>
</evidence>
<evidence type="ECO:0000313" key="2">
    <source>
        <dbReference type="WBParaSite" id="nRc.2.0.1.t47062-RA"/>
    </source>
</evidence>
<organism evidence="1 2">
    <name type="scientific">Romanomermis culicivorax</name>
    <name type="common">Nematode worm</name>
    <dbReference type="NCBI Taxonomy" id="13658"/>
    <lineage>
        <taxon>Eukaryota</taxon>
        <taxon>Metazoa</taxon>
        <taxon>Ecdysozoa</taxon>
        <taxon>Nematoda</taxon>
        <taxon>Enoplea</taxon>
        <taxon>Dorylaimia</taxon>
        <taxon>Mermithida</taxon>
        <taxon>Mermithoidea</taxon>
        <taxon>Mermithidae</taxon>
        <taxon>Romanomermis</taxon>
    </lineage>
</organism>
<sequence>MIIELKKLTSLNSSKESAANSAAAARPVCRDGALLRFEPFLSRRRDEPSLLRRDLSLAGE</sequence>
<reference evidence="2" key="1">
    <citation type="submission" date="2022-11" db="UniProtKB">
        <authorList>
            <consortium name="WormBaseParasite"/>
        </authorList>
    </citation>
    <scope>IDENTIFICATION</scope>
</reference>
<dbReference type="Proteomes" id="UP000887565">
    <property type="component" value="Unplaced"/>
</dbReference>
<name>A0A915L8B9_ROMCU</name>
<accession>A0A915L8B9</accession>
<keyword evidence="1" id="KW-1185">Reference proteome</keyword>
<proteinExistence type="predicted"/>
<dbReference type="WBParaSite" id="nRc.2.0.1.t47062-RA">
    <property type="protein sequence ID" value="nRc.2.0.1.t47062-RA"/>
    <property type="gene ID" value="nRc.2.0.1.g47062"/>
</dbReference>
<protein>
    <submittedName>
        <fullName evidence="2">Uncharacterized protein</fullName>
    </submittedName>
</protein>